<name>A0A494XL90_9BACL</name>
<keyword evidence="1 2" id="KW-0238">DNA-binding</keyword>
<feature type="transmembrane region" description="Helical" evidence="3">
    <location>
        <begin position="155"/>
        <end position="173"/>
    </location>
</feature>
<dbReference type="EMBL" id="RBZM01000007">
    <property type="protein sequence ID" value="RKP51378.1"/>
    <property type="molecule type" value="Genomic_DNA"/>
</dbReference>
<evidence type="ECO:0000313" key="5">
    <source>
        <dbReference type="EMBL" id="RKP51378.1"/>
    </source>
</evidence>
<evidence type="ECO:0000313" key="6">
    <source>
        <dbReference type="Proteomes" id="UP000282076"/>
    </source>
</evidence>
<sequence>MTEKIDRRQIRTKQLLYQALMSLIEEKGFENVTVTDIANRAEVNRGTFYLHYRDVPDMLHQLKEEVFGFIQNAVRTLNPLEVREYAYKDEPYPKFIAIFEEVGRHAEFLKVMFGPKGDISFAIKVRESIASQIYNKWTPFQQQDIDTKLLIPRDYLIAYMSSANIGILMHWLASGLNYTPYQMAMMMTRIVNHGPIVASGLIDGLTP</sequence>
<dbReference type="Proteomes" id="UP000282076">
    <property type="component" value="Unassembled WGS sequence"/>
</dbReference>
<organism evidence="5 6">
    <name type="scientific">Cohnella endophytica</name>
    <dbReference type="NCBI Taxonomy" id="2419778"/>
    <lineage>
        <taxon>Bacteria</taxon>
        <taxon>Bacillati</taxon>
        <taxon>Bacillota</taxon>
        <taxon>Bacilli</taxon>
        <taxon>Bacillales</taxon>
        <taxon>Paenibacillaceae</taxon>
        <taxon>Cohnella</taxon>
    </lineage>
</organism>
<accession>A0A494XL90</accession>
<proteinExistence type="predicted"/>
<keyword evidence="3" id="KW-0812">Transmembrane</keyword>
<keyword evidence="3" id="KW-0472">Membrane</keyword>
<dbReference type="PROSITE" id="PS50977">
    <property type="entry name" value="HTH_TETR_2"/>
    <property type="match status" value="1"/>
</dbReference>
<dbReference type="Pfam" id="PF00440">
    <property type="entry name" value="TetR_N"/>
    <property type="match status" value="1"/>
</dbReference>
<feature type="domain" description="HTH tetR-type" evidence="4">
    <location>
        <begin position="10"/>
        <end position="70"/>
    </location>
</feature>
<comment type="caution">
    <text evidence="5">The sequence shown here is derived from an EMBL/GenBank/DDBJ whole genome shotgun (WGS) entry which is preliminary data.</text>
</comment>
<dbReference type="RefSeq" id="WP_120978076.1">
    <property type="nucleotide sequence ID" value="NZ_RBZM01000007.1"/>
</dbReference>
<gene>
    <name evidence="5" type="ORF">D7Z26_16400</name>
</gene>
<protein>
    <submittedName>
        <fullName evidence="5">TetR/AcrR family transcriptional regulator</fullName>
    </submittedName>
</protein>
<dbReference type="InterPro" id="IPR001647">
    <property type="entry name" value="HTH_TetR"/>
</dbReference>
<evidence type="ECO:0000259" key="4">
    <source>
        <dbReference type="PROSITE" id="PS50977"/>
    </source>
</evidence>
<dbReference type="AlphaFoldDB" id="A0A494XL90"/>
<dbReference type="OrthoDB" id="9810250at2"/>
<dbReference type="Gene3D" id="1.10.357.10">
    <property type="entry name" value="Tetracycline Repressor, domain 2"/>
    <property type="match status" value="1"/>
</dbReference>
<dbReference type="PANTHER" id="PTHR43479:SF23">
    <property type="entry name" value="HTH TETR-TYPE DOMAIN-CONTAINING PROTEIN"/>
    <property type="match status" value="1"/>
</dbReference>
<dbReference type="PANTHER" id="PTHR43479">
    <property type="entry name" value="ACREF/ENVCD OPERON REPRESSOR-RELATED"/>
    <property type="match status" value="1"/>
</dbReference>
<evidence type="ECO:0000256" key="3">
    <source>
        <dbReference type="SAM" id="Phobius"/>
    </source>
</evidence>
<keyword evidence="3" id="KW-1133">Transmembrane helix</keyword>
<keyword evidence="6" id="KW-1185">Reference proteome</keyword>
<dbReference type="InterPro" id="IPR039532">
    <property type="entry name" value="TetR_C_Firmicutes"/>
</dbReference>
<dbReference type="Pfam" id="PF14278">
    <property type="entry name" value="TetR_C_8"/>
    <property type="match status" value="1"/>
</dbReference>
<reference evidence="5 6" key="1">
    <citation type="submission" date="2018-10" db="EMBL/GenBank/DDBJ databases">
        <title>Cohnella sp. M2MS4P-1, whole genome shotgun sequence.</title>
        <authorList>
            <person name="Tuo L."/>
        </authorList>
    </citation>
    <scope>NUCLEOTIDE SEQUENCE [LARGE SCALE GENOMIC DNA]</scope>
    <source>
        <strain evidence="5 6">M2MS4P-1</strain>
    </source>
</reference>
<dbReference type="GO" id="GO:0003677">
    <property type="term" value="F:DNA binding"/>
    <property type="evidence" value="ECO:0007669"/>
    <property type="project" value="UniProtKB-UniRule"/>
</dbReference>
<dbReference type="InterPro" id="IPR009057">
    <property type="entry name" value="Homeodomain-like_sf"/>
</dbReference>
<dbReference type="InterPro" id="IPR050624">
    <property type="entry name" value="HTH-type_Tx_Regulator"/>
</dbReference>
<evidence type="ECO:0000256" key="2">
    <source>
        <dbReference type="PROSITE-ProRule" id="PRU00335"/>
    </source>
</evidence>
<dbReference type="SUPFAM" id="SSF46689">
    <property type="entry name" value="Homeodomain-like"/>
    <property type="match status" value="1"/>
</dbReference>
<feature type="DNA-binding region" description="H-T-H motif" evidence="2">
    <location>
        <begin position="33"/>
        <end position="52"/>
    </location>
</feature>
<evidence type="ECO:0000256" key="1">
    <source>
        <dbReference type="ARBA" id="ARBA00023125"/>
    </source>
</evidence>